<dbReference type="InterPro" id="IPR051485">
    <property type="entry name" value="SR-CTD_assoc_factor"/>
</dbReference>
<feature type="domain" description="CWF21" evidence="2">
    <location>
        <begin position="152"/>
        <end position="201"/>
    </location>
</feature>
<feature type="region of interest" description="Disordered" evidence="1">
    <location>
        <begin position="17"/>
        <end position="155"/>
    </location>
</feature>
<name>A0A0A9CSA9_ARUDO</name>
<feature type="compositionally biased region" description="Basic and acidic residues" evidence="1">
    <location>
        <begin position="132"/>
        <end position="155"/>
    </location>
</feature>
<reference evidence="3" key="1">
    <citation type="submission" date="2014-09" db="EMBL/GenBank/DDBJ databases">
        <authorList>
            <person name="Magalhaes I.L.F."/>
            <person name="Oliveira U."/>
            <person name="Santos F.R."/>
            <person name="Vidigal T.H.D.A."/>
            <person name="Brescovit A.D."/>
            <person name="Santos A.J."/>
        </authorList>
    </citation>
    <scope>NUCLEOTIDE SEQUENCE</scope>
    <source>
        <tissue evidence="3">Shoot tissue taken approximately 20 cm above the soil surface</tissue>
    </source>
</reference>
<feature type="region of interest" description="Disordered" evidence="1">
    <location>
        <begin position="194"/>
        <end position="301"/>
    </location>
</feature>
<dbReference type="GO" id="GO:0003723">
    <property type="term" value="F:RNA binding"/>
    <property type="evidence" value="ECO:0007669"/>
    <property type="project" value="TreeGrafter"/>
</dbReference>
<evidence type="ECO:0000259" key="2">
    <source>
        <dbReference type="SMART" id="SM01115"/>
    </source>
</evidence>
<dbReference type="CDD" id="cd21371">
    <property type="entry name" value="cwf21_RRC1-like"/>
    <property type="match status" value="1"/>
</dbReference>
<evidence type="ECO:0000256" key="1">
    <source>
        <dbReference type="SAM" id="MobiDB-lite"/>
    </source>
</evidence>
<dbReference type="InterPro" id="IPR047491">
    <property type="entry name" value="RRC1-like_cwf21"/>
</dbReference>
<feature type="compositionally biased region" description="Polar residues" evidence="1">
    <location>
        <begin position="200"/>
        <end position="212"/>
    </location>
</feature>
<organism evidence="3">
    <name type="scientific">Arundo donax</name>
    <name type="common">Giant reed</name>
    <name type="synonym">Donax arundinaceus</name>
    <dbReference type="NCBI Taxonomy" id="35708"/>
    <lineage>
        <taxon>Eukaryota</taxon>
        <taxon>Viridiplantae</taxon>
        <taxon>Streptophyta</taxon>
        <taxon>Embryophyta</taxon>
        <taxon>Tracheophyta</taxon>
        <taxon>Spermatophyta</taxon>
        <taxon>Magnoliopsida</taxon>
        <taxon>Liliopsida</taxon>
        <taxon>Poales</taxon>
        <taxon>Poaceae</taxon>
        <taxon>PACMAD clade</taxon>
        <taxon>Arundinoideae</taxon>
        <taxon>Arundineae</taxon>
        <taxon>Arundo</taxon>
    </lineage>
</organism>
<feature type="compositionally biased region" description="Basic and acidic residues" evidence="1">
    <location>
        <begin position="213"/>
        <end position="232"/>
    </location>
</feature>
<dbReference type="PANTHER" id="PTHR23140">
    <property type="entry name" value="RNA PROCESSING PROTEIN LD23810P"/>
    <property type="match status" value="1"/>
</dbReference>
<dbReference type="GO" id="GO:0005634">
    <property type="term" value="C:nucleus"/>
    <property type="evidence" value="ECO:0007669"/>
    <property type="project" value="TreeGrafter"/>
</dbReference>
<feature type="compositionally biased region" description="Basic and acidic residues" evidence="1">
    <location>
        <begin position="17"/>
        <end position="39"/>
    </location>
</feature>
<evidence type="ECO:0000313" key="3">
    <source>
        <dbReference type="EMBL" id="JAD78476.1"/>
    </source>
</evidence>
<feature type="compositionally biased region" description="Basic and acidic residues" evidence="1">
    <location>
        <begin position="249"/>
        <end position="301"/>
    </location>
</feature>
<dbReference type="PANTHER" id="PTHR23140:SF0">
    <property type="entry name" value="U2 SNRNP-ASSOCIATED SURP MOTIF-CONTAINING PROTEIN"/>
    <property type="match status" value="1"/>
</dbReference>
<sequence>MMVARLLNLEEAEKERVYEKDVDMKYAQGEQHRTGREDSGVSARSASRFGEGPNSDQLDVPRNSMGAGQGRSKESTSAEIESFPSKKQKYDPVLPASKWSRDDDISDDEDRKGGRGLGLSYSSGSDTAGDLGKVDTTEVSTDHASHHPDMIVDEEHRQKLRQIEISVMQYRESLEEQGLRNIDEIERKVANHRRRLQSEYGLSNSTDGASNRRSSERTSLEWKERHGDAHDYPRKRRRSQSRSRSPPRKSQERDREHNHNRDRSHGNDPGRDRVREKSASRGRDDHYDRSRDREKDRRKGR</sequence>
<dbReference type="Pfam" id="PF08312">
    <property type="entry name" value="cwf21"/>
    <property type="match status" value="1"/>
</dbReference>
<reference evidence="3" key="2">
    <citation type="journal article" date="2015" name="Data Brief">
        <title>Shoot transcriptome of the giant reed, Arundo donax.</title>
        <authorList>
            <person name="Barrero R.A."/>
            <person name="Guerrero F.D."/>
            <person name="Moolhuijzen P."/>
            <person name="Goolsby J.A."/>
            <person name="Tidwell J."/>
            <person name="Bellgard S.E."/>
            <person name="Bellgard M.I."/>
        </authorList>
    </citation>
    <scope>NUCLEOTIDE SEQUENCE</scope>
    <source>
        <tissue evidence="3">Shoot tissue taken approximately 20 cm above the soil surface</tissue>
    </source>
</reference>
<feature type="compositionally biased region" description="Basic and acidic residues" evidence="1">
    <location>
        <begin position="99"/>
        <end position="113"/>
    </location>
</feature>
<dbReference type="SMART" id="SM01115">
    <property type="entry name" value="cwf21"/>
    <property type="match status" value="1"/>
</dbReference>
<protein>
    <recommendedName>
        <fullName evidence="2">CWF21 domain-containing protein</fullName>
    </recommendedName>
</protein>
<accession>A0A0A9CSA9</accession>
<dbReference type="InterPro" id="IPR013170">
    <property type="entry name" value="mRNA_splic_Cwf21_dom"/>
</dbReference>
<proteinExistence type="predicted"/>
<dbReference type="EMBL" id="GBRH01219419">
    <property type="protein sequence ID" value="JAD78476.1"/>
    <property type="molecule type" value="Transcribed_RNA"/>
</dbReference>
<dbReference type="AlphaFoldDB" id="A0A0A9CSA9"/>
<dbReference type="Gene3D" id="6.10.140.420">
    <property type="match status" value="1"/>
</dbReference>
<feature type="compositionally biased region" description="Basic residues" evidence="1">
    <location>
        <begin position="233"/>
        <end position="247"/>
    </location>
</feature>